<dbReference type="RefSeq" id="WP_284285189.1">
    <property type="nucleotide sequence ID" value="NZ_BSUJ01000001.1"/>
</dbReference>
<evidence type="ECO:0000256" key="5">
    <source>
        <dbReference type="ARBA" id="ARBA00023012"/>
    </source>
</evidence>
<keyword evidence="4" id="KW-0418">Kinase</keyword>
<evidence type="ECO:0000313" key="8">
    <source>
        <dbReference type="EMBL" id="GMA21916.1"/>
    </source>
</evidence>
<dbReference type="PANTHER" id="PTHR24421:SF10">
    <property type="entry name" value="NITRATE_NITRITE SENSOR PROTEIN NARQ"/>
    <property type="match status" value="1"/>
</dbReference>
<accession>A0ABQ6HV74</accession>
<evidence type="ECO:0000259" key="7">
    <source>
        <dbReference type="SMART" id="SM00387"/>
    </source>
</evidence>
<feature type="region of interest" description="Disordered" evidence="6">
    <location>
        <begin position="131"/>
        <end position="152"/>
    </location>
</feature>
<protein>
    <recommendedName>
        <fullName evidence="2">histidine kinase</fullName>
        <ecNumber evidence="2">2.7.13.3</ecNumber>
    </recommendedName>
</protein>
<dbReference type="Pfam" id="PF02518">
    <property type="entry name" value="HATPase_c"/>
    <property type="match status" value="1"/>
</dbReference>
<evidence type="ECO:0000256" key="2">
    <source>
        <dbReference type="ARBA" id="ARBA00012438"/>
    </source>
</evidence>
<dbReference type="EC" id="2.7.13.3" evidence="2"/>
<comment type="caution">
    <text evidence="8">The sequence shown here is derived from an EMBL/GenBank/DDBJ whole genome shotgun (WGS) entry which is preliminary data.</text>
</comment>
<evidence type="ECO:0000256" key="6">
    <source>
        <dbReference type="SAM" id="MobiDB-lite"/>
    </source>
</evidence>
<dbReference type="EMBL" id="BSUJ01000001">
    <property type="protein sequence ID" value="GMA21916.1"/>
    <property type="molecule type" value="Genomic_DNA"/>
</dbReference>
<dbReference type="Proteomes" id="UP001157109">
    <property type="component" value="Unassembled WGS sequence"/>
</dbReference>
<reference evidence="9" key="1">
    <citation type="journal article" date="2019" name="Int. J. Syst. Evol. Microbiol.">
        <title>The Global Catalogue of Microorganisms (GCM) 10K type strain sequencing project: providing services to taxonomists for standard genome sequencing and annotation.</title>
        <authorList>
            <consortium name="The Broad Institute Genomics Platform"/>
            <consortium name="The Broad Institute Genome Sequencing Center for Infectious Disease"/>
            <person name="Wu L."/>
            <person name="Ma J."/>
        </authorList>
    </citation>
    <scope>NUCLEOTIDE SEQUENCE [LARGE SCALE GENOMIC DNA]</scope>
    <source>
        <strain evidence="9">NBRC 105830</strain>
    </source>
</reference>
<proteinExistence type="predicted"/>
<gene>
    <name evidence="8" type="ORF">GCM10025862_39370</name>
</gene>
<dbReference type="CDD" id="cd16917">
    <property type="entry name" value="HATPase_UhpB-NarQ-NarX-like"/>
    <property type="match status" value="1"/>
</dbReference>
<dbReference type="SMART" id="SM00387">
    <property type="entry name" value="HATPase_c"/>
    <property type="match status" value="1"/>
</dbReference>
<evidence type="ECO:0000256" key="4">
    <source>
        <dbReference type="ARBA" id="ARBA00022777"/>
    </source>
</evidence>
<evidence type="ECO:0000256" key="1">
    <source>
        <dbReference type="ARBA" id="ARBA00000085"/>
    </source>
</evidence>
<sequence length="152" mass="15797">MVDQIGELVEPVRAAGLPVTFEERGSATDHAPLGSGAEMAAYRVVQESITNVLKHAGPGAAVTVTLEHRPDGLRLTISDTGAGASVPDDGHGHGLVGMRERVETFGGTLVARPGVRSGYEVNAWLPAAEIPAAETPAAETTVPQQIPQEETK</sequence>
<dbReference type="PANTHER" id="PTHR24421">
    <property type="entry name" value="NITRATE/NITRITE SENSOR PROTEIN NARX-RELATED"/>
    <property type="match status" value="1"/>
</dbReference>
<keyword evidence="3" id="KW-0808">Transferase</keyword>
<name>A0ABQ6HV74_9MICO</name>
<dbReference type="InterPro" id="IPR036890">
    <property type="entry name" value="HATPase_C_sf"/>
</dbReference>
<organism evidence="8 9">
    <name type="scientific">Arsenicicoccus piscis</name>
    <dbReference type="NCBI Taxonomy" id="673954"/>
    <lineage>
        <taxon>Bacteria</taxon>
        <taxon>Bacillati</taxon>
        <taxon>Actinomycetota</taxon>
        <taxon>Actinomycetes</taxon>
        <taxon>Micrococcales</taxon>
        <taxon>Intrasporangiaceae</taxon>
        <taxon>Arsenicicoccus</taxon>
    </lineage>
</organism>
<feature type="compositionally biased region" description="Polar residues" evidence="6">
    <location>
        <begin position="142"/>
        <end position="152"/>
    </location>
</feature>
<evidence type="ECO:0000313" key="9">
    <source>
        <dbReference type="Proteomes" id="UP001157109"/>
    </source>
</evidence>
<dbReference type="InterPro" id="IPR003594">
    <property type="entry name" value="HATPase_dom"/>
</dbReference>
<keyword evidence="5" id="KW-0902">Two-component regulatory system</keyword>
<feature type="compositionally biased region" description="Low complexity" evidence="6">
    <location>
        <begin position="131"/>
        <end position="141"/>
    </location>
</feature>
<keyword evidence="9" id="KW-1185">Reference proteome</keyword>
<feature type="domain" description="Histidine kinase/HSP90-like ATPase" evidence="7">
    <location>
        <begin position="36"/>
        <end position="129"/>
    </location>
</feature>
<evidence type="ECO:0000256" key="3">
    <source>
        <dbReference type="ARBA" id="ARBA00022679"/>
    </source>
</evidence>
<comment type="catalytic activity">
    <reaction evidence="1">
        <text>ATP + protein L-histidine = ADP + protein N-phospho-L-histidine.</text>
        <dbReference type="EC" id="2.7.13.3"/>
    </reaction>
</comment>
<dbReference type="SUPFAM" id="SSF55874">
    <property type="entry name" value="ATPase domain of HSP90 chaperone/DNA topoisomerase II/histidine kinase"/>
    <property type="match status" value="1"/>
</dbReference>
<dbReference type="InterPro" id="IPR050482">
    <property type="entry name" value="Sensor_HK_TwoCompSys"/>
</dbReference>
<dbReference type="Gene3D" id="3.30.565.10">
    <property type="entry name" value="Histidine kinase-like ATPase, C-terminal domain"/>
    <property type="match status" value="1"/>
</dbReference>